<proteinExistence type="predicted"/>
<feature type="compositionally biased region" description="Pro residues" evidence="1">
    <location>
        <begin position="149"/>
        <end position="170"/>
    </location>
</feature>
<evidence type="ECO:0000313" key="2">
    <source>
        <dbReference type="EMBL" id="MFD1696565.1"/>
    </source>
</evidence>
<dbReference type="Proteomes" id="UP001597327">
    <property type="component" value="Unassembled WGS sequence"/>
</dbReference>
<sequence>MEQVNKELEETLLGYLGDWQEALTDRPHRTDDVSLFCLYPKVLSYLAWTWGTLSQAERTAATLKQRLDHGAALRASAGSAPGARGGPRDSGRGAGMAELSAPPPMPPASSPCGCGGGFHGFGDCCPCCGGSHGGGSHGGGPQVPGVGIPWPPAAGPGMAPPPMTPPPVAPAPMSSPEAPRWTATPEAPSPRSSRADPREQAPVRPAYQAPIPERRDPGDRKGGPEVFVEAINVEIREMSDDVGCENGREAGESGRGERGGGERGGGRGERCTCRSGRCGCREGRGER</sequence>
<feature type="compositionally biased region" description="Basic and acidic residues" evidence="1">
    <location>
        <begin position="212"/>
        <end position="223"/>
    </location>
</feature>
<feature type="region of interest" description="Disordered" evidence="1">
    <location>
        <begin position="238"/>
        <end position="271"/>
    </location>
</feature>
<feature type="region of interest" description="Disordered" evidence="1">
    <location>
        <begin position="134"/>
        <end position="226"/>
    </location>
</feature>
<reference evidence="3" key="1">
    <citation type="journal article" date="2019" name="Int. J. Syst. Evol. Microbiol.">
        <title>The Global Catalogue of Microorganisms (GCM) 10K type strain sequencing project: providing services to taxonomists for standard genome sequencing and annotation.</title>
        <authorList>
            <consortium name="The Broad Institute Genomics Platform"/>
            <consortium name="The Broad Institute Genome Sequencing Center for Infectious Disease"/>
            <person name="Wu L."/>
            <person name="Ma J."/>
        </authorList>
    </citation>
    <scope>NUCLEOTIDE SEQUENCE [LARGE SCALE GENOMIC DNA]</scope>
    <source>
        <strain evidence="3">JCM 3369</strain>
    </source>
</reference>
<name>A0ABW4JX89_9HYPH</name>
<accession>A0ABW4JX89</accession>
<organism evidence="2 3">
    <name type="scientific">Roseibium aestuarii</name>
    <dbReference type="NCBI Taxonomy" id="2600299"/>
    <lineage>
        <taxon>Bacteria</taxon>
        <taxon>Pseudomonadati</taxon>
        <taxon>Pseudomonadota</taxon>
        <taxon>Alphaproteobacteria</taxon>
        <taxon>Hyphomicrobiales</taxon>
        <taxon>Stappiaceae</taxon>
        <taxon>Roseibium</taxon>
    </lineage>
</organism>
<evidence type="ECO:0000313" key="3">
    <source>
        <dbReference type="Proteomes" id="UP001597327"/>
    </source>
</evidence>
<evidence type="ECO:0000256" key="1">
    <source>
        <dbReference type="SAM" id="MobiDB-lite"/>
    </source>
</evidence>
<gene>
    <name evidence="2" type="ORF">ACFSC7_13645</name>
</gene>
<comment type="caution">
    <text evidence="2">The sequence shown here is derived from an EMBL/GenBank/DDBJ whole genome shotgun (WGS) entry which is preliminary data.</text>
</comment>
<feature type="region of interest" description="Disordered" evidence="1">
    <location>
        <begin position="73"/>
        <end position="108"/>
    </location>
</feature>
<feature type="compositionally biased region" description="Low complexity" evidence="1">
    <location>
        <begin position="73"/>
        <end position="82"/>
    </location>
</feature>
<dbReference type="EMBL" id="JBHUFA010000004">
    <property type="protein sequence ID" value="MFD1696565.1"/>
    <property type="molecule type" value="Genomic_DNA"/>
</dbReference>
<protein>
    <submittedName>
        <fullName evidence="2">Uncharacterized protein</fullName>
    </submittedName>
</protein>
<keyword evidence="3" id="KW-1185">Reference proteome</keyword>
<feature type="compositionally biased region" description="Basic and acidic residues" evidence="1">
    <location>
        <begin position="246"/>
        <end position="271"/>
    </location>
</feature>